<reference evidence="2 3" key="1">
    <citation type="submission" date="2013-06" db="EMBL/GenBank/DDBJ databases">
        <authorList>
            <person name="Weinstock G."/>
            <person name="Sodergren E."/>
            <person name="Lobos E.A."/>
            <person name="Fulton L."/>
            <person name="Fulton R."/>
            <person name="Courtney L."/>
            <person name="Fronick C."/>
            <person name="O'Laughlin M."/>
            <person name="Godfrey J."/>
            <person name="Wilson R.M."/>
            <person name="Miner T."/>
            <person name="Farmer C."/>
            <person name="Delehaunty K."/>
            <person name="Cordes M."/>
            <person name="Minx P."/>
            <person name="Tomlinson C."/>
            <person name="Chen J."/>
            <person name="Wollam A."/>
            <person name="Pepin K.H."/>
            <person name="Bhonagiri V."/>
            <person name="Zhang X."/>
            <person name="Warren W."/>
            <person name="Mitreva M."/>
            <person name="Mardis E.R."/>
            <person name="Wilson R.K."/>
        </authorList>
    </citation>
    <scope>NUCLEOTIDE SEQUENCE [LARGE SCALE GENOMIC DNA]</scope>
    <source>
        <strain evidence="2 3">F0279</strain>
    </source>
</reference>
<feature type="region of interest" description="Disordered" evidence="1">
    <location>
        <begin position="47"/>
        <end position="72"/>
    </location>
</feature>
<dbReference type="AlphaFoldDB" id="U2RLQ5"/>
<comment type="caution">
    <text evidence="2">The sequence shown here is derived from an EMBL/GenBank/DDBJ whole genome shotgun (WGS) entry which is preliminary data.</text>
</comment>
<dbReference type="Proteomes" id="UP000016626">
    <property type="component" value="Unassembled WGS sequence"/>
</dbReference>
<dbReference type="EMBL" id="AWVM01000056">
    <property type="protein sequence ID" value="ERK51657.1"/>
    <property type="molecule type" value="Genomic_DNA"/>
</dbReference>
<organism evidence="2 3">
    <name type="scientific">Leptotrichia wadei (strain F0279)</name>
    <dbReference type="NCBI Taxonomy" id="888055"/>
    <lineage>
        <taxon>Bacteria</taxon>
        <taxon>Fusobacteriati</taxon>
        <taxon>Fusobacteriota</taxon>
        <taxon>Fusobacteriia</taxon>
        <taxon>Fusobacteriales</taxon>
        <taxon>Leptotrichiaceae</taxon>
        <taxon>Leptotrichia</taxon>
    </lineage>
</organism>
<evidence type="ECO:0000256" key="1">
    <source>
        <dbReference type="SAM" id="MobiDB-lite"/>
    </source>
</evidence>
<accession>U2RLQ5</accession>
<evidence type="ECO:0000313" key="3">
    <source>
        <dbReference type="Proteomes" id="UP000016626"/>
    </source>
</evidence>
<dbReference type="PATRIC" id="fig|888055.3.peg.997"/>
<name>U2RLQ5_LEPWF</name>
<gene>
    <name evidence="2" type="ORF">HMPREF9015_01040</name>
</gene>
<proteinExistence type="predicted"/>
<sequence length="72" mass="8280">MMKFRTLKPMIYGGVSYEVDAEVDIQEKSVIKSCLERGLIAEINGKNEKSEESIEIENTEEIDKKDTKNKKK</sequence>
<dbReference type="HOGENOM" id="CLU_2717523_0_0_0"/>
<protein>
    <submittedName>
        <fullName evidence="2">Uncharacterized protein</fullName>
    </submittedName>
</protein>
<evidence type="ECO:0000313" key="2">
    <source>
        <dbReference type="EMBL" id="ERK51657.1"/>
    </source>
</evidence>